<proteinExistence type="predicted"/>
<dbReference type="SUPFAM" id="SSF56112">
    <property type="entry name" value="Protein kinase-like (PK-like)"/>
    <property type="match status" value="1"/>
</dbReference>
<dbReference type="Gene3D" id="1.10.510.10">
    <property type="entry name" value="Transferase(Phosphotransferase) domain 1"/>
    <property type="match status" value="1"/>
</dbReference>
<sequence>AVIAIVPGSENGSEECDGKEVKGWLLSCAPRAVKPLLAKFAALGCLFEGLQSHYKLMIDGKSGNGAFSTVVRGETPQGENRALKLMKGKVQRHAVLREADMLNAAQGSGYIIRFHGAFSDLIVGESSARRRWALVFDFHHRGDLYDHVVSRRSLTESQALPLAQNLLHGLAHLGSRGIFHRDVKPENLLISASKNAVLTDFGISTLISDTESLKDTFGSLGYASPEMLQGQSTGCHGDWFGSGVVLYFMLSTSTPFLAPTPDLIKQRTCQGSVRLSYGCFEHTSQDCRDLMLKLMAVDIGERWTAQQALASPCFKALSTRYSTLSDSALPSVRSICAGFTADGEDRSEQIPSTCRSGISPASVGALAFLSPANQQHFGR</sequence>
<keyword evidence="3" id="KW-1185">Reference proteome</keyword>
<dbReference type="PROSITE" id="PS00108">
    <property type="entry name" value="PROTEIN_KINASE_ST"/>
    <property type="match status" value="1"/>
</dbReference>
<dbReference type="PANTHER" id="PTHR24347">
    <property type="entry name" value="SERINE/THREONINE-PROTEIN KINASE"/>
    <property type="match status" value="1"/>
</dbReference>
<dbReference type="Proteomes" id="UP000654075">
    <property type="component" value="Unassembled WGS sequence"/>
</dbReference>
<comment type="caution">
    <text evidence="2">The sequence shown here is derived from an EMBL/GenBank/DDBJ whole genome shotgun (WGS) entry which is preliminary data.</text>
</comment>
<dbReference type="Pfam" id="PF00069">
    <property type="entry name" value="Pkinase"/>
    <property type="match status" value="1"/>
</dbReference>
<feature type="domain" description="Protein kinase" evidence="1">
    <location>
        <begin position="56"/>
        <end position="314"/>
    </location>
</feature>
<name>A0A813HBK8_POLGL</name>
<evidence type="ECO:0000259" key="1">
    <source>
        <dbReference type="PROSITE" id="PS50011"/>
    </source>
</evidence>
<evidence type="ECO:0000313" key="3">
    <source>
        <dbReference type="Proteomes" id="UP000654075"/>
    </source>
</evidence>
<dbReference type="GO" id="GO:0004672">
    <property type="term" value="F:protein kinase activity"/>
    <property type="evidence" value="ECO:0007669"/>
    <property type="project" value="InterPro"/>
</dbReference>
<dbReference type="OrthoDB" id="371082at2759"/>
<dbReference type="InterPro" id="IPR011009">
    <property type="entry name" value="Kinase-like_dom_sf"/>
</dbReference>
<dbReference type="AlphaFoldDB" id="A0A813HBK8"/>
<protein>
    <recommendedName>
        <fullName evidence="1">Protein kinase domain-containing protein</fullName>
    </recommendedName>
</protein>
<organism evidence="2 3">
    <name type="scientific">Polarella glacialis</name>
    <name type="common">Dinoflagellate</name>
    <dbReference type="NCBI Taxonomy" id="89957"/>
    <lineage>
        <taxon>Eukaryota</taxon>
        <taxon>Sar</taxon>
        <taxon>Alveolata</taxon>
        <taxon>Dinophyceae</taxon>
        <taxon>Suessiales</taxon>
        <taxon>Suessiaceae</taxon>
        <taxon>Polarella</taxon>
    </lineage>
</organism>
<evidence type="ECO:0000313" key="2">
    <source>
        <dbReference type="EMBL" id="CAE8635572.1"/>
    </source>
</evidence>
<dbReference type="GO" id="GO:0005524">
    <property type="term" value="F:ATP binding"/>
    <property type="evidence" value="ECO:0007669"/>
    <property type="project" value="InterPro"/>
</dbReference>
<accession>A0A813HBK8</accession>
<dbReference type="EMBL" id="CAJNNV010031309">
    <property type="protein sequence ID" value="CAE8635572.1"/>
    <property type="molecule type" value="Genomic_DNA"/>
</dbReference>
<feature type="non-terminal residue" evidence="2">
    <location>
        <position position="379"/>
    </location>
</feature>
<dbReference type="SMART" id="SM00220">
    <property type="entry name" value="S_TKc"/>
    <property type="match status" value="1"/>
</dbReference>
<dbReference type="InterPro" id="IPR000719">
    <property type="entry name" value="Prot_kinase_dom"/>
</dbReference>
<reference evidence="2" key="1">
    <citation type="submission" date="2021-02" db="EMBL/GenBank/DDBJ databases">
        <authorList>
            <person name="Dougan E. K."/>
            <person name="Rhodes N."/>
            <person name="Thang M."/>
            <person name="Chan C."/>
        </authorList>
    </citation>
    <scope>NUCLEOTIDE SEQUENCE</scope>
</reference>
<dbReference type="InterPro" id="IPR008271">
    <property type="entry name" value="Ser/Thr_kinase_AS"/>
</dbReference>
<dbReference type="PROSITE" id="PS50011">
    <property type="entry name" value="PROTEIN_KINASE_DOM"/>
    <property type="match status" value="1"/>
</dbReference>
<gene>
    <name evidence="2" type="ORF">PGLA1383_LOCUS51166</name>
</gene>